<evidence type="ECO:0000313" key="1">
    <source>
        <dbReference type="EMBL" id="NAW51161.1"/>
    </source>
</evidence>
<accession>A0A845PW13</accession>
<dbReference type="EMBL" id="JAAABJ010000509">
    <property type="protein sequence ID" value="NAW51161.1"/>
    <property type="molecule type" value="Genomic_DNA"/>
</dbReference>
<dbReference type="SUPFAM" id="SSF55781">
    <property type="entry name" value="GAF domain-like"/>
    <property type="match status" value="1"/>
</dbReference>
<sequence>MFQTRKSPFILRIAFHKYFEVLENIRDHHPEPYRRDYVRVLLEKADRIPELRTGFEDPEIISKHEELLHSILSDLFPEALTYSEIKAVSIPFFNITFNYTERFKKLLKEAGKSFEIKIRNIDDDYFYILNCVVIIHSYFKREIKVSSPLYFDIPDKRGFIRHYRLSINADFTETIPTDKAYLLNEQEIDLLLDNYDNIDLWREKFPSDSWILKGFFVVSLTDVTSDFSLSELKSNLLSIDPETGTLDTSLEPIFSSYFEIPDLKTGFMFFNQEQHRLEKLENNRAFFSSSVLEYLYEKMDANTIGKEAYEALAHSNKPIVISDVHQYIRHMGYTHLTEYFLNNHVKSFVLIPVVKEKKLLAILEMSSGIKGAFNSLKVKKLDFIIPFLLFTISRFHYEWQNKLDAIIQREYTALHPSVAWKFREEAQKAFFSSFRHEEYSPKEVAFKQVYPLFGQSDIKDSSYIRNKAQQEDLLEQLHRLLSIAENIKENKNEGKKIIFALRILIEEVEAGLKTDTEQRVLHFISNEAHPHIEQNRHPEIKNYFRLLDPNGRGIYKRRKDFDETVSAINQNFANILEKREAEAQRIFPHYFELLKTDGVEHNIYIGQSICPTKKFSKKNLKHLRYWQLETICEIERSHQSLKHSLPYPLNIHSLVLVFNMPLSIRFRMHEKRFDVDGVYNSRYEVIKKRIDKAYVSNSTERITQPGKICIVYSSQEDEKEYYTYLQKLQRKGYVASLIEILEIEELPGVNGLKALRASFIY</sequence>
<protein>
    <submittedName>
        <fullName evidence="1">GAF domain-containing protein</fullName>
    </submittedName>
</protein>
<name>A0A845PW13_9FLAO</name>
<reference evidence="1 2" key="1">
    <citation type="submission" date="2019-11" db="EMBL/GenBank/DDBJ databases">
        <title>Characterization of Elizabethkingia argenteiflava sp. nov., isolated from inner surface of Soybean Pods.</title>
        <authorList>
            <person name="Mo S."/>
        </authorList>
    </citation>
    <scope>NUCLEOTIDE SEQUENCE [LARGE SCALE GENOMIC DNA]</scope>
    <source>
        <strain evidence="1 2">YB22</strain>
    </source>
</reference>
<evidence type="ECO:0000313" key="2">
    <source>
        <dbReference type="Proteomes" id="UP000553459"/>
    </source>
</evidence>
<gene>
    <name evidence="1" type="ORF">GNY06_07150</name>
</gene>
<dbReference type="AlphaFoldDB" id="A0A845PW13"/>
<proteinExistence type="predicted"/>
<organism evidence="1 2">
    <name type="scientific">Elizabethkingia argenteiflava</name>
    <dbReference type="NCBI Taxonomy" id="2681556"/>
    <lineage>
        <taxon>Bacteria</taxon>
        <taxon>Pseudomonadati</taxon>
        <taxon>Bacteroidota</taxon>
        <taxon>Flavobacteriia</taxon>
        <taxon>Flavobacteriales</taxon>
        <taxon>Weeksellaceae</taxon>
        <taxon>Elizabethkingia</taxon>
    </lineage>
</organism>
<comment type="caution">
    <text evidence="1">The sequence shown here is derived from an EMBL/GenBank/DDBJ whole genome shotgun (WGS) entry which is preliminary data.</text>
</comment>
<dbReference type="Proteomes" id="UP000553459">
    <property type="component" value="Unassembled WGS sequence"/>
</dbReference>
<keyword evidence="2" id="KW-1185">Reference proteome</keyword>
<dbReference type="RefSeq" id="WP_166519446.1">
    <property type="nucleotide sequence ID" value="NZ_JAAABJ010000509.1"/>
</dbReference>